<dbReference type="AlphaFoldDB" id="A0A9P6VJK7"/>
<evidence type="ECO:0000313" key="2">
    <source>
        <dbReference type="Proteomes" id="UP000785200"/>
    </source>
</evidence>
<gene>
    <name evidence="1" type="ORF">D0Z07_4956</name>
</gene>
<accession>A0A9P6VJK7</accession>
<proteinExistence type="predicted"/>
<evidence type="ECO:0000313" key="1">
    <source>
        <dbReference type="EMBL" id="KAG0648862.1"/>
    </source>
</evidence>
<comment type="caution">
    <text evidence="1">The sequence shown here is derived from an EMBL/GenBank/DDBJ whole genome shotgun (WGS) entry which is preliminary data.</text>
</comment>
<sequence length="274" mass="30750">MDKRGEFETMRCLWWAIIVLERVYNVSYEHNKLPFASQPPSLEDLLPLVPNGNEKSYPVSTDLVTPDMTESCTELFERGFTRLGNFSSTIQATCLSSLLTAHITDTTKSYQEKESVAMKIEAALKSFGCTLIPPPSMADGAYCGAYALRTLLVSLNPFPGLYPEAFTLHEHSLASATSANKPQGIARAKLALRSLCRSIIDLTKLRVIGKPLDFDSLAFWVHAVVAKAAIWHIRLGERDWDWRKRLEVLKTYLRWFRGRAEIYGTSIPFGGKVS</sequence>
<organism evidence="1 2">
    <name type="scientific">Hyphodiscus hymeniophilus</name>
    <dbReference type="NCBI Taxonomy" id="353542"/>
    <lineage>
        <taxon>Eukaryota</taxon>
        <taxon>Fungi</taxon>
        <taxon>Dikarya</taxon>
        <taxon>Ascomycota</taxon>
        <taxon>Pezizomycotina</taxon>
        <taxon>Leotiomycetes</taxon>
        <taxon>Helotiales</taxon>
        <taxon>Hyphodiscaceae</taxon>
        <taxon>Hyphodiscus</taxon>
    </lineage>
</organism>
<dbReference type="CDD" id="cd12148">
    <property type="entry name" value="fungal_TF_MHR"/>
    <property type="match status" value="1"/>
</dbReference>
<protein>
    <recommendedName>
        <fullName evidence="3">Transcription factor domain-containing protein</fullName>
    </recommendedName>
</protein>
<keyword evidence="2" id="KW-1185">Reference proteome</keyword>
<name>A0A9P6VJK7_9HELO</name>
<dbReference type="EMBL" id="VNKQ01000009">
    <property type="protein sequence ID" value="KAG0648862.1"/>
    <property type="molecule type" value="Genomic_DNA"/>
</dbReference>
<evidence type="ECO:0008006" key="3">
    <source>
        <dbReference type="Google" id="ProtNLM"/>
    </source>
</evidence>
<reference evidence="1" key="1">
    <citation type="submission" date="2019-07" db="EMBL/GenBank/DDBJ databases">
        <title>Hyphodiscus hymeniophilus genome sequencing and assembly.</title>
        <authorList>
            <person name="Kramer G."/>
            <person name="Nodwell J."/>
        </authorList>
    </citation>
    <scope>NUCLEOTIDE SEQUENCE</scope>
    <source>
        <strain evidence="1">ATCC 34498</strain>
    </source>
</reference>
<dbReference type="OrthoDB" id="3862662at2759"/>
<dbReference type="Proteomes" id="UP000785200">
    <property type="component" value="Unassembled WGS sequence"/>
</dbReference>